<proteinExistence type="predicted"/>
<feature type="compositionally biased region" description="Low complexity" evidence="1">
    <location>
        <begin position="98"/>
        <end position="110"/>
    </location>
</feature>
<organism evidence="2 3">
    <name type="scientific">Pseudocercospora eumusae</name>
    <dbReference type="NCBI Taxonomy" id="321146"/>
    <lineage>
        <taxon>Eukaryota</taxon>
        <taxon>Fungi</taxon>
        <taxon>Dikarya</taxon>
        <taxon>Ascomycota</taxon>
        <taxon>Pezizomycotina</taxon>
        <taxon>Dothideomycetes</taxon>
        <taxon>Dothideomycetidae</taxon>
        <taxon>Mycosphaerellales</taxon>
        <taxon>Mycosphaerellaceae</taxon>
        <taxon>Pseudocercospora</taxon>
    </lineage>
</organism>
<dbReference type="OrthoDB" id="3632630at2759"/>
<feature type="region of interest" description="Disordered" evidence="1">
    <location>
        <begin position="1"/>
        <end position="141"/>
    </location>
</feature>
<dbReference type="EMBL" id="LFZN01000112">
    <property type="protein sequence ID" value="KXS98479.1"/>
    <property type="molecule type" value="Genomic_DNA"/>
</dbReference>
<name>A0A139H7V9_9PEZI</name>
<feature type="region of interest" description="Disordered" evidence="1">
    <location>
        <begin position="282"/>
        <end position="314"/>
    </location>
</feature>
<feature type="compositionally biased region" description="Polar residues" evidence="1">
    <location>
        <begin position="1"/>
        <end position="15"/>
    </location>
</feature>
<dbReference type="Proteomes" id="UP000070133">
    <property type="component" value="Unassembled WGS sequence"/>
</dbReference>
<protein>
    <submittedName>
        <fullName evidence="2">Uncharacterized protein</fullName>
    </submittedName>
</protein>
<evidence type="ECO:0000313" key="2">
    <source>
        <dbReference type="EMBL" id="KXS98479.1"/>
    </source>
</evidence>
<evidence type="ECO:0000256" key="1">
    <source>
        <dbReference type="SAM" id="MobiDB-lite"/>
    </source>
</evidence>
<feature type="compositionally biased region" description="Basic and acidic residues" evidence="1">
    <location>
        <begin position="71"/>
        <end position="85"/>
    </location>
</feature>
<keyword evidence="3" id="KW-1185">Reference proteome</keyword>
<comment type="caution">
    <text evidence="2">The sequence shown here is derived from an EMBL/GenBank/DDBJ whole genome shotgun (WGS) entry which is preliminary data.</text>
</comment>
<feature type="compositionally biased region" description="Low complexity" evidence="1">
    <location>
        <begin position="44"/>
        <end position="64"/>
    </location>
</feature>
<sequence length="343" mass="36590">MASPASSQTNSNVTSPEIKVTPDHGKGGDLQLPQPATRSRAISFEESGPPSGPPSNTKAPSSNPAPSPKQMKSDLKPEAKPELKRQTSGYGSLKIFKGLGSNGNRSSSSLFHRNEKSSATQSLGSGSGTQSPTPETPNVKAIFSKNTCPDLHSVNRALEELRVQARSEDDPFVKHLARLQSEIRGAEQDCKKLLSLAMQERDHKRYEVCRGLCIRIVHNQHSQADTKVYAYNILATQASPGQAGKFLDEATKLVQKDIPSPDKEKLIGVIALLRAGAIAKDTKPKTNGSIQSQDTDGATAVKAPPTASGGLRVPAADFPSGVMTPKSEKILQWAAPPKKVDCT</sequence>
<feature type="compositionally biased region" description="Low complexity" evidence="1">
    <location>
        <begin position="117"/>
        <end position="137"/>
    </location>
</feature>
<dbReference type="AlphaFoldDB" id="A0A139H7V9"/>
<feature type="compositionally biased region" description="Polar residues" evidence="1">
    <location>
        <begin position="285"/>
        <end position="296"/>
    </location>
</feature>
<evidence type="ECO:0000313" key="3">
    <source>
        <dbReference type="Proteomes" id="UP000070133"/>
    </source>
</evidence>
<accession>A0A139H7V9</accession>
<gene>
    <name evidence="2" type="ORF">AC578_2610</name>
</gene>
<reference evidence="2 3" key="1">
    <citation type="submission" date="2015-07" db="EMBL/GenBank/DDBJ databases">
        <title>Comparative genomics of the Sigatoka disease complex on banana suggests a link between parallel evolutionary changes in Pseudocercospora fijiensis and Pseudocercospora eumusae and increased virulence on the banana host.</title>
        <authorList>
            <person name="Chang T.-C."/>
            <person name="Salvucci A."/>
            <person name="Crous P.W."/>
            <person name="Stergiopoulos I."/>
        </authorList>
    </citation>
    <scope>NUCLEOTIDE SEQUENCE [LARGE SCALE GENOMIC DNA]</scope>
    <source>
        <strain evidence="2 3">CBS 114824</strain>
    </source>
</reference>